<dbReference type="AlphaFoldDB" id="A0A9X2LG67"/>
<dbReference type="Gene3D" id="1.20.140.10">
    <property type="entry name" value="Butyryl-CoA Dehydrogenase, subunit A, domain 3"/>
    <property type="match status" value="2"/>
</dbReference>
<protein>
    <recommendedName>
        <fullName evidence="3">Acyl-CoA oxidase C-terminal domain-containing protein</fullName>
    </recommendedName>
</protein>
<dbReference type="GO" id="GO:0055088">
    <property type="term" value="P:lipid homeostasis"/>
    <property type="evidence" value="ECO:0007669"/>
    <property type="project" value="TreeGrafter"/>
</dbReference>
<dbReference type="GO" id="GO:0033540">
    <property type="term" value="P:fatty acid beta-oxidation using acyl-CoA oxidase"/>
    <property type="evidence" value="ECO:0007669"/>
    <property type="project" value="TreeGrafter"/>
</dbReference>
<evidence type="ECO:0000313" key="5">
    <source>
        <dbReference type="Proteomes" id="UP001142374"/>
    </source>
</evidence>
<evidence type="ECO:0000256" key="1">
    <source>
        <dbReference type="ARBA" id="ARBA00006288"/>
    </source>
</evidence>
<keyword evidence="5" id="KW-1185">Reference proteome</keyword>
<keyword evidence="2" id="KW-0560">Oxidoreductase</keyword>
<proteinExistence type="inferred from homology"/>
<dbReference type="GO" id="GO:0071949">
    <property type="term" value="F:FAD binding"/>
    <property type="evidence" value="ECO:0007669"/>
    <property type="project" value="InterPro"/>
</dbReference>
<dbReference type="PANTHER" id="PTHR10909:SF382">
    <property type="entry name" value="ACYL-COENZYME A OXIDASE"/>
    <property type="match status" value="1"/>
</dbReference>
<dbReference type="Proteomes" id="UP001142374">
    <property type="component" value="Unassembled WGS sequence"/>
</dbReference>
<dbReference type="RefSeq" id="WP_168094002.1">
    <property type="nucleotide sequence ID" value="NZ_JAATER010000198.1"/>
</dbReference>
<dbReference type="InterPro" id="IPR012258">
    <property type="entry name" value="Acyl-CoA_oxidase"/>
</dbReference>
<feature type="domain" description="Acyl-CoA oxidase C-terminal" evidence="3">
    <location>
        <begin position="431"/>
        <end position="556"/>
    </location>
</feature>
<dbReference type="PANTHER" id="PTHR10909">
    <property type="entry name" value="ELECTRON TRANSPORT OXIDOREDUCTASE"/>
    <property type="match status" value="1"/>
</dbReference>
<name>A0A9X2LG67_9ACTN</name>
<evidence type="ECO:0000313" key="4">
    <source>
        <dbReference type="EMBL" id="MCQ8770456.1"/>
    </source>
</evidence>
<organism evidence="4 5">
    <name type="scientific">Streptomyces telluris</name>
    <dbReference type="NCBI Taxonomy" id="2720021"/>
    <lineage>
        <taxon>Bacteria</taxon>
        <taxon>Bacillati</taxon>
        <taxon>Actinomycetota</taxon>
        <taxon>Actinomycetes</taxon>
        <taxon>Kitasatosporales</taxon>
        <taxon>Streptomycetaceae</taxon>
        <taxon>Streptomyces</taxon>
    </lineage>
</organism>
<dbReference type="EMBL" id="JANIID010000008">
    <property type="protein sequence ID" value="MCQ8770456.1"/>
    <property type="molecule type" value="Genomic_DNA"/>
</dbReference>
<dbReference type="SUPFAM" id="SSF47203">
    <property type="entry name" value="Acyl-CoA dehydrogenase C-terminal domain-like"/>
    <property type="match status" value="2"/>
</dbReference>
<dbReference type="SUPFAM" id="SSF56645">
    <property type="entry name" value="Acyl-CoA dehydrogenase NM domain-like"/>
    <property type="match status" value="1"/>
</dbReference>
<evidence type="ECO:0000259" key="3">
    <source>
        <dbReference type="Pfam" id="PF01756"/>
    </source>
</evidence>
<dbReference type="InterPro" id="IPR046373">
    <property type="entry name" value="Acyl-CoA_Oxase/DH_mid-dom_sf"/>
</dbReference>
<dbReference type="GO" id="GO:0003997">
    <property type="term" value="F:acyl-CoA oxidase activity"/>
    <property type="evidence" value="ECO:0007669"/>
    <property type="project" value="InterPro"/>
</dbReference>
<evidence type="ECO:0000256" key="2">
    <source>
        <dbReference type="ARBA" id="ARBA00023002"/>
    </source>
</evidence>
<dbReference type="InterPro" id="IPR009100">
    <property type="entry name" value="AcylCoA_DH/oxidase_NM_dom_sf"/>
</dbReference>
<dbReference type="InterPro" id="IPR036250">
    <property type="entry name" value="AcylCo_DH-like_C"/>
</dbReference>
<dbReference type="Pfam" id="PF01756">
    <property type="entry name" value="ACOX"/>
    <property type="match status" value="1"/>
</dbReference>
<accession>A0A9X2LG67</accession>
<gene>
    <name evidence="4" type="ORF">NQU55_11785</name>
</gene>
<dbReference type="InterPro" id="IPR002655">
    <property type="entry name" value="Acyl-CoA_oxidase_C"/>
</dbReference>
<comment type="caution">
    <text evidence="4">The sequence shown here is derived from an EMBL/GenBank/DDBJ whole genome shotgun (WGS) entry which is preliminary data.</text>
</comment>
<comment type="similarity">
    <text evidence="1">Belongs to the acyl-CoA oxidase family.</text>
</comment>
<dbReference type="GO" id="GO:0005504">
    <property type="term" value="F:fatty acid binding"/>
    <property type="evidence" value="ECO:0007669"/>
    <property type="project" value="TreeGrafter"/>
</dbReference>
<dbReference type="Gene3D" id="2.40.110.10">
    <property type="entry name" value="Butyryl-CoA Dehydrogenase, subunit A, domain 2"/>
    <property type="match status" value="1"/>
</dbReference>
<reference evidence="4" key="1">
    <citation type="submission" date="2022-06" db="EMBL/GenBank/DDBJ databases">
        <title>WGS of actinobacteria.</title>
        <authorList>
            <person name="Thawai C."/>
        </authorList>
    </citation>
    <scope>NUCLEOTIDE SEQUENCE</scope>
    <source>
        <strain evidence="4">AA8</strain>
    </source>
</reference>
<sequence length="566" mass="60618">MAPYDGDLIKLLADVSSASAPRAQHADPPSSASPYRGLRHIQSRLGGGRPLLADHARLRDVLELSAVADPRLFFVMFLHHCMTIGPALDFGAPHEDVADLASGQWIGAALMNETGHGNSSSAIRTQAVFDPVTREFVLHTPTPEAAKRPANVGLDGFARLAVVSARLRADGADRGTALFLVPLRDQNGPCEGVTIEPLAPTPLLPMDYAEVRFDGVRVPYRRWLRDGASIAGDGSFHDPLDGPEARTRRSLGMGRFAWGAVTAGLAATARASVALALTHARHRRTNDRLAGEVAAIAHLNQQRLLFVSAADALAATAVARRVTAVGWHIPPGGGTGAGPSAAGMRTLALSKVAVSVLAEGAVSRCRTACGALGFFPGHRLIGYQALTMTFLSAGGDNRLILLDAARTMVTGTDYRPPAEEDPAPGDWPRLFRARERLLHAELTSALRADEQNGAVPFDSWNARTELAGRLAEAHAARTTAEALRDARHAPEVPATARPLLRDLYELHCLEQTAPHTGWYLAHGLLGPREVLALPERVNELCRRLLPRTEALTELLDVPAELRTSRP</sequence>